<evidence type="ECO:0000259" key="7">
    <source>
        <dbReference type="Pfam" id="PF04182"/>
    </source>
</evidence>
<keyword evidence="10" id="KW-1185">Reference proteome</keyword>
<feature type="compositionally biased region" description="Basic and acidic residues" evidence="6">
    <location>
        <begin position="1291"/>
        <end position="1300"/>
    </location>
</feature>
<feature type="compositionally biased region" description="Basic residues" evidence="6">
    <location>
        <begin position="814"/>
        <end position="824"/>
    </location>
</feature>
<feature type="compositionally biased region" description="Polar residues" evidence="6">
    <location>
        <begin position="1325"/>
        <end position="1334"/>
    </location>
</feature>
<dbReference type="GO" id="GO:0003677">
    <property type="term" value="F:DNA binding"/>
    <property type="evidence" value="ECO:0007669"/>
    <property type="project" value="UniProtKB-KW"/>
</dbReference>
<evidence type="ECO:0000259" key="8">
    <source>
        <dbReference type="Pfam" id="PF20222"/>
    </source>
</evidence>
<evidence type="ECO:0000256" key="2">
    <source>
        <dbReference type="ARBA" id="ARBA00022553"/>
    </source>
</evidence>
<feature type="region of interest" description="Disordered" evidence="6">
    <location>
        <begin position="2236"/>
        <end position="2257"/>
    </location>
</feature>
<dbReference type="GO" id="GO:0042791">
    <property type="term" value="P:5S class rRNA transcription by RNA polymerase III"/>
    <property type="evidence" value="ECO:0007669"/>
    <property type="project" value="TreeGrafter"/>
</dbReference>
<feature type="compositionally biased region" description="Polar residues" evidence="6">
    <location>
        <begin position="612"/>
        <end position="625"/>
    </location>
</feature>
<feature type="region of interest" description="Disordered" evidence="6">
    <location>
        <begin position="1291"/>
        <end position="1313"/>
    </location>
</feature>
<keyword evidence="4" id="KW-0804">Transcription</keyword>
<dbReference type="EMBL" id="MU865006">
    <property type="protein sequence ID" value="KAK4460691.1"/>
    <property type="molecule type" value="Genomic_DNA"/>
</dbReference>
<dbReference type="InterPro" id="IPR007309">
    <property type="entry name" value="TFIIIC_Bblock-bd"/>
</dbReference>
<evidence type="ECO:0000256" key="4">
    <source>
        <dbReference type="ARBA" id="ARBA00023163"/>
    </source>
</evidence>
<keyword evidence="3" id="KW-0238">DNA-binding</keyword>
<dbReference type="PANTHER" id="PTHR15180">
    <property type="entry name" value="GENERAL TRANSCRIPTION FACTOR 3C POLYPEPTIDE 1"/>
    <property type="match status" value="1"/>
</dbReference>
<feature type="region of interest" description="Disordered" evidence="6">
    <location>
        <begin position="1104"/>
        <end position="1140"/>
    </location>
</feature>
<feature type="compositionally biased region" description="Basic and acidic residues" evidence="6">
    <location>
        <begin position="1129"/>
        <end position="1139"/>
    </location>
</feature>
<comment type="subcellular location">
    <subcellularLocation>
        <location evidence="1">Nucleus</location>
    </subcellularLocation>
</comment>
<dbReference type="GO" id="GO:0006384">
    <property type="term" value="P:transcription initiation at RNA polymerase III promoter"/>
    <property type="evidence" value="ECO:0007669"/>
    <property type="project" value="InterPro"/>
</dbReference>
<dbReference type="Proteomes" id="UP001321749">
    <property type="component" value="Unassembled WGS sequence"/>
</dbReference>
<gene>
    <name evidence="9" type="ORF">QBC42DRAFT_331729</name>
</gene>
<evidence type="ECO:0000256" key="1">
    <source>
        <dbReference type="ARBA" id="ARBA00004123"/>
    </source>
</evidence>
<feature type="region of interest" description="Disordered" evidence="6">
    <location>
        <begin position="1691"/>
        <end position="1726"/>
    </location>
</feature>
<name>A0AAV9HIK5_9PEZI</name>
<evidence type="ECO:0000256" key="3">
    <source>
        <dbReference type="ARBA" id="ARBA00023125"/>
    </source>
</evidence>
<feature type="region of interest" description="Disordered" evidence="6">
    <location>
        <begin position="603"/>
        <end position="626"/>
    </location>
</feature>
<dbReference type="Pfam" id="PF04182">
    <property type="entry name" value="B-block_TFIIIC"/>
    <property type="match status" value="1"/>
</dbReference>
<feature type="region of interest" description="Disordered" evidence="6">
    <location>
        <begin position="875"/>
        <end position="957"/>
    </location>
</feature>
<dbReference type="PANTHER" id="PTHR15180:SF1">
    <property type="entry name" value="GENERAL TRANSCRIPTION FACTOR 3C POLYPEPTIDE 1"/>
    <property type="match status" value="1"/>
</dbReference>
<dbReference type="GO" id="GO:0000127">
    <property type="term" value="C:transcription factor TFIIIC complex"/>
    <property type="evidence" value="ECO:0007669"/>
    <property type="project" value="InterPro"/>
</dbReference>
<reference evidence="9" key="1">
    <citation type="journal article" date="2023" name="Mol. Phylogenet. Evol.">
        <title>Genome-scale phylogeny and comparative genomics of the fungal order Sordariales.</title>
        <authorList>
            <person name="Hensen N."/>
            <person name="Bonometti L."/>
            <person name="Westerberg I."/>
            <person name="Brannstrom I.O."/>
            <person name="Guillou S."/>
            <person name="Cros-Aarteil S."/>
            <person name="Calhoun S."/>
            <person name="Haridas S."/>
            <person name="Kuo A."/>
            <person name="Mondo S."/>
            <person name="Pangilinan J."/>
            <person name="Riley R."/>
            <person name="LaButti K."/>
            <person name="Andreopoulos B."/>
            <person name="Lipzen A."/>
            <person name="Chen C."/>
            <person name="Yan M."/>
            <person name="Daum C."/>
            <person name="Ng V."/>
            <person name="Clum A."/>
            <person name="Steindorff A."/>
            <person name="Ohm R.A."/>
            <person name="Martin F."/>
            <person name="Silar P."/>
            <person name="Natvig D.O."/>
            <person name="Lalanne C."/>
            <person name="Gautier V."/>
            <person name="Ament-Velasquez S.L."/>
            <person name="Kruys A."/>
            <person name="Hutchinson M.I."/>
            <person name="Powell A.J."/>
            <person name="Barry K."/>
            <person name="Miller A.N."/>
            <person name="Grigoriev I.V."/>
            <person name="Debuchy R."/>
            <person name="Gladieux P."/>
            <person name="Hiltunen Thoren M."/>
            <person name="Johannesson H."/>
        </authorList>
    </citation>
    <scope>NUCLEOTIDE SEQUENCE</scope>
    <source>
        <strain evidence="9">PSN324</strain>
    </source>
</reference>
<evidence type="ECO:0000256" key="6">
    <source>
        <dbReference type="SAM" id="MobiDB-lite"/>
    </source>
</evidence>
<feature type="compositionally biased region" description="Low complexity" evidence="6">
    <location>
        <begin position="663"/>
        <end position="673"/>
    </location>
</feature>
<evidence type="ECO:0008006" key="11">
    <source>
        <dbReference type="Google" id="ProtNLM"/>
    </source>
</evidence>
<keyword evidence="2" id="KW-0597">Phosphoprotein</keyword>
<feature type="region of interest" description="Disordered" evidence="6">
    <location>
        <begin position="803"/>
        <end position="845"/>
    </location>
</feature>
<organism evidence="9 10">
    <name type="scientific">Cladorrhinum samala</name>
    <dbReference type="NCBI Taxonomy" id="585594"/>
    <lineage>
        <taxon>Eukaryota</taxon>
        <taxon>Fungi</taxon>
        <taxon>Dikarya</taxon>
        <taxon>Ascomycota</taxon>
        <taxon>Pezizomycotina</taxon>
        <taxon>Sordariomycetes</taxon>
        <taxon>Sordariomycetidae</taxon>
        <taxon>Sordariales</taxon>
        <taxon>Podosporaceae</taxon>
        <taxon>Cladorrhinum</taxon>
    </lineage>
</organism>
<evidence type="ECO:0000313" key="10">
    <source>
        <dbReference type="Proteomes" id="UP001321749"/>
    </source>
</evidence>
<feature type="region of interest" description="Disordered" evidence="6">
    <location>
        <begin position="1325"/>
        <end position="1409"/>
    </location>
</feature>
<evidence type="ECO:0000313" key="9">
    <source>
        <dbReference type="EMBL" id="KAK4460691.1"/>
    </source>
</evidence>
<proteinExistence type="predicted"/>
<feature type="compositionally biased region" description="Basic residues" evidence="6">
    <location>
        <begin position="919"/>
        <end position="932"/>
    </location>
</feature>
<feature type="compositionally biased region" description="Basic and acidic residues" evidence="6">
    <location>
        <begin position="934"/>
        <end position="955"/>
    </location>
</feature>
<accession>A0AAV9HIK5</accession>
<feature type="compositionally biased region" description="Low complexity" evidence="6">
    <location>
        <begin position="114"/>
        <end position="133"/>
    </location>
</feature>
<reference evidence="9" key="2">
    <citation type="submission" date="2023-06" db="EMBL/GenBank/DDBJ databases">
        <authorList>
            <consortium name="Lawrence Berkeley National Laboratory"/>
            <person name="Mondo S.J."/>
            <person name="Hensen N."/>
            <person name="Bonometti L."/>
            <person name="Westerberg I."/>
            <person name="Brannstrom I.O."/>
            <person name="Guillou S."/>
            <person name="Cros-Aarteil S."/>
            <person name="Calhoun S."/>
            <person name="Haridas S."/>
            <person name="Kuo A."/>
            <person name="Pangilinan J."/>
            <person name="Riley R."/>
            <person name="Labutti K."/>
            <person name="Andreopoulos B."/>
            <person name="Lipzen A."/>
            <person name="Chen C."/>
            <person name="Yanf M."/>
            <person name="Daum C."/>
            <person name="Ng V."/>
            <person name="Clum A."/>
            <person name="Steindorff A."/>
            <person name="Ohm R."/>
            <person name="Martin F."/>
            <person name="Silar P."/>
            <person name="Natvig D."/>
            <person name="Lalanne C."/>
            <person name="Gautier V."/>
            <person name="Ament-Velasquez S.L."/>
            <person name="Kruys A."/>
            <person name="Hutchinson M.I."/>
            <person name="Powell A.J."/>
            <person name="Barry K."/>
            <person name="Miller A.N."/>
            <person name="Grigoriev I.V."/>
            <person name="Debuchy R."/>
            <person name="Gladieux P."/>
            <person name="Thoren M.H."/>
            <person name="Johannesson H."/>
        </authorList>
    </citation>
    <scope>NUCLEOTIDE SEQUENCE</scope>
    <source>
        <strain evidence="9">PSN324</strain>
    </source>
</reference>
<comment type="caution">
    <text evidence="9">The sequence shown here is derived from an EMBL/GenBank/DDBJ whole genome shotgun (WGS) entry which is preliminary data.</text>
</comment>
<dbReference type="GO" id="GO:0005634">
    <property type="term" value="C:nucleus"/>
    <property type="evidence" value="ECO:0007669"/>
    <property type="project" value="UniProtKB-SubCell"/>
</dbReference>
<dbReference type="InterPro" id="IPR046488">
    <property type="entry name" value="Sfc3/Tfc3_C"/>
</dbReference>
<dbReference type="InterPro" id="IPR044210">
    <property type="entry name" value="Tfc3-like"/>
</dbReference>
<feature type="domain" description="Transcription factor tau subunit sfc3/Tfc3 C-terminal" evidence="8">
    <location>
        <begin position="1761"/>
        <end position="2171"/>
    </location>
</feature>
<feature type="region of interest" description="Disordered" evidence="6">
    <location>
        <begin position="114"/>
        <end position="172"/>
    </location>
</feature>
<keyword evidence="5" id="KW-0539">Nucleus</keyword>
<feature type="region of interest" description="Disordered" evidence="6">
    <location>
        <begin position="663"/>
        <end position="690"/>
    </location>
</feature>
<protein>
    <recommendedName>
        <fullName evidence="11">C2H2-type domain-containing protein</fullName>
    </recommendedName>
</protein>
<dbReference type="Pfam" id="PF20222">
    <property type="entry name" value="DUF6581"/>
    <property type="match status" value="1"/>
</dbReference>
<feature type="compositionally biased region" description="Polar residues" evidence="6">
    <location>
        <begin position="875"/>
        <end position="885"/>
    </location>
</feature>
<evidence type="ECO:0000256" key="5">
    <source>
        <dbReference type="ARBA" id="ARBA00023242"/>
    </source>
</evidence>
<feature type="compositionally biased region" description="Basic residues" evidence="6">
    <location>
        <begin position="153"/>
        <end position="163"/>
    </location>
</feature>
<feature type="domain" description="B-block binding subunit of TFIIIC" evidence="7">
    <location>
        <begin position="197"/>
        <end position="264"/>
    </location>
</feature>
<feature type="compositionally biased region" description="Gly residues" evidence="6">
    <location>
        <begin position="825"/>
        <end position="835"/>
    </location>
</feature>
<sequence>MRGVGLEAFLEGLIPEIAYSGEKGTSITELLKIVRRYHLSIGGQDGADQGEANGGGQSDAIDEATLESSLTDAEMSSARWAWDWLRSRPQILINGHKRWNRLELSDVLALPESGPADADADAEANSSSNPAAPTKDAAGPRLVSSSAAATLKPKGKKTKKSPVSKKALTQRPRIHPSEDLVWQTLTRHGVDYKRVPALEWACLQGIATAKGEGILQSDLRRLVDQDKRSLPKRTDSLARKGYIVKRTVVVQKMKTSKLWLIEFAPPTVEAETVGLDLSPAALSKTLDKVSWHSRWTGNNIDMDALGRTVIGICKAFGVMRYSDLRTKLGVSGMPWQMKTLAKSTQRFVDMGVLKYTAASFPGAHKVFKDCLAFKREPSEEEWDRFLATGKKTSQYSDPSRHREPKPNALALYEKPGTGANGALQPRRIFNGWTPEKPLAQTVLEVIKSAGADGASNPQVSVATVGYQHRRYLSSYLQKVAETKQPAHLKKFQVECRKVRTGKTSAYMYTATCEGSKADAIPIPPNAIQTPSASRYGFGTVRPKAFAAGEDTSISAMSKLARTSSPYHKRKFQHVAAQQARALKGEKAAEDTSSVVAEAGAALAKAEKPGNAASPSEGTAQSTKEQTAGVRFEVQIHTPASTDAEDDASTKSLLLVVKSNKLRAQAPQSASPAATQDSLAAEEADDVQTTQKQQVANVVVNVTYCTTPGQLRLDGSERTIAFHGAPSDGRKTKPVVITLPISDLSEPEIEESPAGGGKCLVVKTKAPSKLSPYIFSLDDNEYESQKNATLIRQTVASLLQEAGEETLEVPVSSRGRGRGRGRGGRGSRGGRGGRGGTRGRGRKGAVVAAGDRPYVCQTCGETWKNDVGLKYHLTKAQTPCNPSFDPSSVLDKPRKRRRMSPAPPPSVDASEAVDEEGLGRTRKKRKVTQKAARKSSPEDGIRMRPEWHVPKPDENKLQNLGLRGVGRVVEIPRQGAQPESMLEKLAAKAPKPPKPVIPHWKEQIAPSIFTFGTNSSYQFQFSVNNHVLGRGVWPRGAPGDSIHYSVPSAAAPYAEPTRPETSSIVTGDSDHYVSAQMHSDYESLRSARSRVNSGMHDQDLVASQYPELPGHGLQPRASVPTASSATMERGQPEEADKGWDSESITKPFVPRFYDNQPSDAKRRTAQAVDIINHLLDNCCGVFPADKAVFYAVLRVFLKAFRGESPPTWKNCQAAVRALENRKEVQTHTHVLKPQRGRMATCQLLVRVGVDPNGIVPNIMLQKIREMHPRTFIPAAFSPNPQELTLLQQLDKRNPLEDKDSKPNANGQKFRSRRRITEIQEFVAPFYTQNATTSDQPQEDVFGSSGRKRPAANGYDDSPSSKRSRTATSWTPSRRDGPDADEIPVDPELMLSPSQQRSRRQSNPDEDADDYQPSVLDAIKAWSLMPSFGGSRKIMYQPRSSKTLSKIAPEHGRIRNPGLGSLPRSFFNPGSHFYSLGAVEEPAESSSFKFLGPNVHLFDEAGEAETNGEQYKELSSSLGSTADPLPGVSVAETNQQEPTVREGPQEFIFVKPAVLEASLGGRDAGVFEESDASFHLKGRMPSRLWQLKENLPTSAEEMVKASKAGRPKLFDWVDAEFGQFCSIVDRCAKWEQSETGCALLQGGTVIPDHVFINVSPSVSKCINKPVELTWSSDSQFDLETIPYDQLQDDDDYRSLYVDRPPSREKRPRRNLRLAGPSAPRKPQFRPSKLKLQPIKTARELTPYPKGPEDFLRVVNDESEELDWSSENVRLATFIVVTTLLGGTNRVVDWGLMLRLMPDQTISQLRHYWCTLKKDRLTTIVSLTSKFRKAFLKAYENNELPPIDFNDVLSYDWKGLIKWTTELDGNEKRTLPGTRRVLEDQFTLSHVKHGDREWREAYYHAQRSVFNRFQDATSEAMSLSVDNVFESGPTADMVVAMAWTRALCVTPADPETTEMVIEKRNSFYPGKTGPEITVLMDKAVEQLQRLGVISKSSTKWSNGRTWRFNTRLLDSLEKSAQEEKFMRAAEFKKYLDSGLRASDDKKMRVTYMTNDGMIMALLNMQAMGRIRIETTGQPKVPMGHEPGNYETRKYPKKYLHFRLDIVPTESYLYDDDEGLTELRDRIKNASPPTRGPGGAIPAWCDVFGNVDGERWLKYLSAVLITLASRGSMRTEELVKTLKPIVMMFEAELIFEWAAGLSLLKAQIEGCAPALMEWWWIAVEVQREALVCPAPVMKQRKTLPSGRPAVASGVRGLDGEDEGDY</sequence>